<feature type="transmembrane region" description="Helical" evidence="2">
    <location>
        <begin position="390"/>
        <end position="411"/>
    </location>
</feature>
<feature type="transmembrane region" description="Helical" evidence="2">
    <location>
        <begin position="175"/>
        <end position="198"/>
    </location>
</feature>
<evidence type="ECO:0000256" key="2">
    <source>
        <dbReference type="SAM" id="Phobius"/>
    </source>
</evidence>
<proteinExistence type="predicted"/>
<name>A0ABT2XSU0_9GAMM</name>
<sequence length="543" mass="58015">MSTEYSTPPSQSATVNPMRLPNTLHLTLGLFALVLGLVLLLGVSNAEQARAMGLGLVGRAATGLTLLLLGGVHVGVAMRYFRFTVMPGEAGKIAAPDGVSVSNHLVGLINDGITVRQRPDDPLLSMLYGLVPHLIHAPSAIRWHAEVQLRRAVYLAAVLISFTLAWVFAQPAAFAWMAGLYFALAVVLLKPFATLAAIRRGAMEAAPDAVPPPRWGAMVVLLLLSIAGPLAITLSPVQVPAPPFAVSTVVLPTIAVLGSALIASALFTVSLIAQTGSYSASAARHIVREDLQMPDLTGGLLERLKTRMPYPSEYHAEYHNVSDDAYDGHLLLETEPVVRAEQSTSRLGDAFAAAWNSDTQRPLLALGLFGLVLGLAGVVFAFVYARSSGAAMMGLIALGFISSAQFALASAHKLWNRVDFQSTVYRVSYRGTFHRAKRVAGNAYAGNGTLAEGAVRFGPLRVAVCVAEITSVAFARGGRRHVTALDLLPNESQALFDVLQDYTRDAQERAGQFYQQEHQVREAMSHGGRPPELPQAQQPVVPV</sequence>
<feature type="transmembrane region" description="Helical" evidence="2">
    <location>
        <begin position="219"/>
        <end position="237"/>
    </location>
</feature>
<evidence type="ECO:0000256" key="1">
    <source>
        <dbReference type="SAM" id="MobiDB-lite"/>
    </source>
</evidence>
<comment type="caution">
    <text evidence="3">The sequence shown here is derived from an EMBL/GenBank/DDBJ whole genome shotgun (WGS) entry which is preliminary data.</text>
</comment>
<organism evidence="3 4">
    <name type="scientific">Stenotrophomonas riyadhensis</name>
    <dbReference type="NCBI Taxonomy" id="2859893"/>
    <lineage>
        <taxon>Bacteria</taxon>
        <taxon>Pseudomonadati</taxon>
        <taxon>Pseudomonadota</taxon>
        <taxon>Gammaproteobacteria</taxon>
        <taxon>Lysobacterales</taxon>
        <taxon>Lysobacteraceae</taxon>
        <taxon>Stenotrophomonas</taxon>
    </lineage>
</organism>
<keyword evidence="2" id="KW-0472">Membrane</keyword>
<keyword evidence="2" id="KW-1133">Transmembrane helix</keyword>
<dbReference type="Proteomes" id="UP001208054">
    <property type="component" value="Unassembled WGS sequence"/>
</dbReference>
<feature type="transmembrane region" description="Helical" evidence="2">
    <location>
        <begin position="152"/>
        <end position="169"/>
    </location>
</feature>
<accession>A0ABT2XSU0</accession>
<evidence type="ECO:0008006" key="5">
    <source>
        <dbReference type="Google" id="ProtNLM"/>
    </source>
</evidence>
<gene>
    <name evidence="3" type="ORF">KYJ44_19560</name>
</gene>
<feature type="region of interest" description="Disordered" evidence="1">
    <location>
        <begin position="520"/>
        <end position="543"/>
    </location>
</feature>
<evidence type="ECO:0000313" key="3">
    <source>
        <dbReference type="EMBL" id="MCV0326516.1"/>
    </source>
</evidence>
<evidence type="ECO:0000313" key="4">
    <source>
        <dbReference type="Proteomes" id="UP001208054"/>
    </source>
</evidence>
<reference evidence="3 4" key="1">
    <citation type="submission" date="2021-07" db="EMBL/GenBank/DDBJ databases">
        <title>Clinical implication of Pseudomonas aeruginosa: further insight on the antimicrobial resistance.</title>
        <authorList>
            <person name="Macori G."/>
            <person name="Fanning S."/>
            <person name="Alqahtani A."/>
        </authorList>
    </citation>
    <scope>NUCLEOTIDE SEQUENCE [LARGE SCALE GENOMIC DNA]</scope>
    <source>
        <strain evidence="3 4">CFS3442</strain>
    </source>
</reference>
<dbReference type="RefSeq" id="WP_197612532.1">
    <property type="nucleotide sequence ID" value="NZ_CP155568.1"/>
</dbReference>
<feature type="transmembrane region" description="Helical" evidence="2">
    <location>
        <begin position="363"/>
        <end position="384"/>
    </location>
</feature>
<protein>
    <recommendedName>
        <fullName evidence="5">Transmembrane protein</fullName>
    </recommendedName>
</protein>
<feature type="transmembrane region" description="Helical" evidence="2">
    <location>
        <begin position="249"/>
        <end position="273"/>
    </location>
</feature>
<keyword evidence="2" id="KW-0812">Transmembrane</keyword>
<dbReference type="EMBL" id="JAHWBK010000015">
    <property type="protein sequence ID" value="MCV0326516.1"/>
    <property type="molecule type" value="Genomic_DNA"/>
</dbReference>
<keyword evidence="4" id="KW-1185">Reference proteome</keyword>
<feature type="transmembrane region" description="Helical" evidence="2">
    <location>
        <begin position="56"/>
        <end position="76"/>
    </location>
</feature>